<organism evidence="3">
    <name type="scientific">Schistosoma curassoni</name>
    <dbReference type="NCBI Taxonomy" id="6186"/>
    <lineage>
        <taxon>Eukaryota</taxon>
        <taxon>Metazoa</taxon>
        <taxon>Spiralia</taxon>
        <taxon>Lophotrochozoa</taxon>
        <taxon>Platyhelminthes</taxon>
        <taxon>Trematoda</taxon>
        <taxon>Digenea</taxon>
        <taxon>Strigeidida</taxon>
        <taxon>Schistosomatoidea</taxon>
        <taxon>Schistosomatidae</taxon>
        <taxon>Schistosoma</taxon>
    </lineage>
</organism>
<name>A0A183KVY2_9TREM</name>
<evidence type="ECO:0000313" key="2">
    <source>
        <dbReference type="Proteomes" id="UP000279833"/>
    </source>
</evidence>
<dbReference type="AlphaFoldDB" id="A0A183KVY2"/>
<sequence>MATHTNIPVDVTSPTIEEIRMTIKQIRRGKASEPRNIPAEAMKSDIEVTAIPVVHKSISHLTNTKSVVSDDCEPCQKINGTCYDQNNDGIPDGCRCPPGRSFIHKGDRHENSRNIADSMNLIQYKDKLKFPCELKHTETKCDEQKLTVCYLPHSSGRFQTLPYYLQLNMVDVSLVQSMYRESFDRGQSCSLSSQLNRISNTLDAKKIYPSKDKWYCITLFNDQLLMNTCRVKLNVDSTCNELVSYFRNNLSLSPFLLLLLGRIL</sequence>
<keyword evidence="2" id="KW-1185">Reference proteome</keyword>
<proteinExistence type="predicted"/>
<dbReference type="Proteomes" id="UP000279833">
    <property type="component" value="Unassembled WGS sequence"/>
</dbReference>
<reference evidence="3" key="1">
    <citation type="submission" date="2016-06" db="UniProtKB">
        <authorList>
            <consortium name="WormBaseParasite"/>
        </authorList>
    </citation>
    <scope>IDENTIFICATION</scope>
</reference>
<protein>
    <submittedName>
        <fullName evidence="3">Thyroglobulin type-1 domain-containing protein</fullName>
    </submittedName>
</protein>
<gene>
    <name evidence="1" type="ORF">SCUD_LOCUS19224</name>
</gene>
<reference evidence="1 2" key="2">
    <citation type="submission" date="2018-11" db="EMBL/GenBank/DDBJ databases">
        <authorList>
            <consortium name="Pathogen Informatics"/>
        </authorList>
    </citation>
    <scope>NUCLEOTIDE SEQUENCE [LARGE SCALE GENOMIC DNA]</scope>
    <source>
        <strain evidence="1">Dakar</strain>
        <strain evidence="2">Dakar, Senegal</strain>
    </source>
</reference>
<dbReference type="WBParaSite" id="SCUD_0001922801-mRNA-1">
    <property type="protein sequence ID" value="SCUD_0001922801-mRNA-1"/>
    <property type="gene ID" value="SCUD_0001922801"/>
</dbReference>
<evidence type="ECO:0000313" key="1">
    <source>
        <dbReference type="EMBL" id="VDP68450.1"/>
    </source>
</evidence>
<dbReference type="EMBL" id="UZAK01042164">
    <property type="protein sequence ID" value="VDP68450.1"/>
    <property type="molecule type" value="Genomic_DNA"/>
</dbReference>
<evidence type="ECO:0000313" key="3">
    <source>
        <dbReference type="WBParaSite" id="SCUD_0001922801-mRNA-1"/>
    </source>
</evidence>
<accession>A0A183KVY2</accession>